<dbReference type="EMBL" id="CP020660">
    <property type="protein sequence ID" value="ATF08858.1"/>
    <property type="molecule type" value="Genomic_DNA"/>
</dbReference>
<name>A0A291B776_9GAMM</name>
<sequence>MLNASPLIQNISEPQLMKKPFSYGIKLSKNNHGRPRLLNQLVIPTIFMATCVFSMPLRDLQGFINSVFTLT</sequence>
<dbReference type="Pfam" id="PF13737">
    <property type="entry name" value="DDE_Tnp_1_5"/>
    <property type="match status" value="1"/>
</dbReference>
<dbReference type="KEGG" id="elux:BTN50_0322"/>
<dbReference type="AlphaFoldDB" id="A0A291B776"/>
<dbReference type="Proteomes" id="UP000218160">
    <property type="component" value="Chromosome 1"/>
</dbReference>
<feature type="domain" description="Transposase DDE" evidence="1">
    <location>
        <begin position="26"/>
        <end position="70"/>
    </location>
</feature>
<reference evidence="3" key="1">
    <citation type="submission" date="2017-04" db="EMBL/GenBank/DDBJ databases">
        <title>Genome evolution of the luminous symbionts of deep sea anglerfish.</title>
        <authorList>
            <person name="Hendry T.A."/>
        </authorList>
    </citation>
    <scope>NUCLEOTIDE SEQUENCE [LARGE SCALE GENOMIC DNA]</scope>
</reference>
<keyword evidence="3" id="KW-1185">Reference proteome</keyword>
<organism evidence="2 3">
    <name type="scientific">Candidatus Enterovibrio altilux</name>
    <dbReference type="NCBI Taxonomy" id="1927128"/>
    <lineage>
        <taxon>Bacteria</taxon>
        <taxon>Pseudomonadati</taxon>
        <taxon>Pseudomonadota</taxon>
        <taxon>Gammaproteobacteria</taxon>
        <taxon>Vibrionales</taxon>
        <taxon>Vibrionaceae</taxon>
        <taxon>Enterovibrio</taxon>
    </lineage>
</organism>
<gene>
    <name evidence="2" type="ORF">BTN50_0322</name>
</gene>
<dbReference type="InterPro" id="IPR025668">
    <property type="entry name" value="Tnp_DDE_dom"/>
</dbReference>
<evidence type="ECO:0000313" key="3">
    <source>
        <dbReference type="Proteomes" id="UP000218160"/>
    </source>
</evidence>
<protein>
    <recommendedName>
        <fullName evidence="1">Transposase DDE domain-containing protein</fullName>
    </recommendedName>
</protein>
<evidence type="ECO:0000259" key="1">
    <source>
        <dbReference type="Pfam" id="PF13737"/>
    </source>
</evidence>
<accession>A0A291B776</accession>
<evidence type="ECO:0000313" key="2">
    <source>
        <dbReference type="EMBL" id="ATF08858.1"/>
    </source>
</evidence>
<proteinExistence type="predicted"/>